<evidence type="ECO:0000313" key="2">
    <source>
        <dbReference type="Proteomes" id="UP000032611"/>
    </source>
</evidence>
<dbReference type="KEGG" id="mey:TM49_07565"/>
<proteinExistence type="predicted"/>
<evidence type="ECO:0000313" key="1">
    <source>
        <dbReference type="EMBL" id="AJY45577.1"/>
    </source>
</evidence>
<gene>
    <name evidence="1" type="ORF">TM49_07565</name>
</gene>
<dbReference type="AlphaFoldDB" id="A0A0D5LP82"/>
<accession>A0A0D5LP82</accession>
<protein>
    <submittedName>
        <fullName evidence="1">Uncharacterized protein</fullName>
    </submittedName>
</protein>
<reference evidence="1 2" key="1">
    <citation type="journal article" date="2015" name="Genome Announc.">
        <title>Complete genome sequence of Martelella endophytica YC6887, which has antifungal activity associated with a halophyte.</title>
        <authorList>
            <person name="Khan A."/>
            <person name="Khan H."/>
            <person name="Chung E.J."/>
            <person name="Hossain M.T."/>
            <person name="Chung Y.R."/>
        </authorList>
    </citation>
    <scope>NUCLEOTIDE SEQUENCE [LARGE SCALE GENOMIC DNA]</scope>
    <source>
        <strain evidence="1">YC6887</strain>
    </source>
</reference>
<sequence length="130" mass="14508">MENVMSVYLVRAAETKMLHGIVWGNLDQIWDALDEMDQPEFFEYAKLKPGGLLSPSGIEPAKTNETDCTTQTPLANGGFLPADMEPSERTFDALFDPDSLRWRRFDDTLGKHGMVSRIVANMNAEKGAEV</sequence>
<dbReference type="Proteomes" id="UP000032611">
    <property type="component" value="Chromosome"/>
</dbReference>
<dbReference type="PATRIC" id="fig|1486262.3.peg.1559"/>
<name>A0A0D5LP82_MAREN</name>
<dbReference type="EMBL" id="CP010803">
    <property type="protein sequence ID" value="AJY45577.1"/>
    <property type="molecule type" value="Genomic_DNA"/>
</dbReference>
<keyword evidence="2" id="KW-1185">Reference proteome</keyword>
<organism evidence="1 2">
    <name type="scientific">Martelella endophytica</name>
    <dbReference type="NCBI Taxonomy" id="1486262"/>
    <lineage>
        <taxon>Bacteria</taxon>
        <taxon>Pseudomonadati</taxon>
        <taxon>Pseudomonadota</taxon>
        <taxon>Alphaproteobacteria</taxon>
        <taxon>Hyphomicrobiales</taxon>
        <taxon>Aurantimonadaceae</taxon>
        <taxon>Martelella</taxon>
    </lineage>
</organism>
<dbReference type="HOGENOM" id="CLU_1978854_0_0_5"/>